<proteinExistence type="predicted"/>
<comment type="caution">
    <text evidence="1">The sequence shown here is derived from an EMBL/GenBank/DDBJ whole genome shotgun (WGS) entry which is preliminary data.</text>
</comment>
<dbReference type="EMBL" id="JANSHE010002727">
    <property type="protein sequence ID" value="KAJ2989835.1"/>
    <property type="molecule type" value="Genomic_DNA"/>
</dbReference>
<accession>A0ACC1PCB3</accession>
<organism evidence="1 2">
    <name type="scientific">Trametes sanguinea</name>
    <dbReference type="NCBI Taxonomy" id="158606"/>
    <lineage>
        <taxon>Eukaryota</taxon>
        <taxon>Fungi</taxon>
        <taxon>Dikarya</taxon>
        <taxon>Basidiomycota</taxon>
        <taxon>Agaricomycotina</taxon>
        <taxon>Agaricomycetes</taxon>
        <taxon>Polyporales</taxon>
        <taxon>Polyporaceae</taxon>
        <taxon>Trametes</taxon>
    </lineage>
</organism>
<keyword evidence="2" id="KW-1185">Reference proteome</keyword>
<sequence length="505" mass="56731">MPRQAKPLPDYIEVSDDQKKVRCLLCHPTAASRQWLNRESLTNHLKTSNHRKAVQALKSSQNDQEQEASQIAAQDIMDELEFAFLAEPPHKQAPTRASGATTASTSALEQELWDALQGDDIQYEIAPTTADQEALQRQRMDRAEEMFGLWDASHAAFDLGFQAGMASSSANASGSENEAGTLLDEASAKDILLEDAELADVLSNMTAFEDAPLENITAAVDINGSKLGVDPASPWFPYPSRTMFLLTILDGLPRLRISDSLLRIFLWILREAGVKDVPSFDRFRKTQREVQRNCGPTTIQCKSPKGNVFYINDPRHIIAKDWANPMVRPELRVYPEIPADGVIREIWHAEKWHKGMPLSSLSPMYDADDKHFYVNEWAQLADGRYILPQRWVTYQGQVHADVHILTFTGDSVRNTGLVDTSCTALINAGNLRLNFHDLKTKQALPNCSWPADEDAPPMPNPLRELAGDEPLYTSFIDHFGDDVSGNRSKSWNKHWNTYITHRNLP</sequence>
<gene>
    <name evidence="1" type="ORF">NUW54_g8659</name>
</gene>
<dbReference type="Proteomes" id="UP001144978">
    <property type="component" value="Unassembled WGS sequence"/>
</dbReference>
<protein>
    <submittedName>
        <fullName evidence="1">Uncharacterized protein</fullName>
    </submittedName>
</protein>
<reference evidence="1" key="1">
    <citation type="submission" date="2022-08" db="EMBL/GenBank/DDBJ databases">
        <title>Genome Sequence of Pycnoporus sanguineus.</title>
        <authorList>
            <person name="Buettner E."/>
        </authorList>
    </citation>
    <scope>NUCLEOTIDE SEQUENCE</scope>
    <source>
        <strain evidence="1">CG-C14</strain>
    </source>
</reference>
<evidence type="ECO:0000313" key="2">
    <source>
        <dbReference type="Proteomes" id="UP001144978"/>
    </source>
</evidence>
<name>A0ACC1PCB3_9APHY</name>
<evidence type="ECO:0000313" key="1">
    <source>
        <dbReference type="EMBL" id="KAJ2989835.1"/>
    </source>
</evidence>